<accession>A0AAW2C403</accession>
<evidence type="ECO:0000313" key="4">
    <source>
        <dbReference type="EMBL" id="KAK9992302.1"/>
    </source>
</evidence>
<evidence type="ECO:0000256" key="1">
    <source>
        <dbReference type="PROSITE-ProRule" id="PRU00325"/>
    </source>
</evidence>
<feature type="domain" description="SWIM-type" evidence="3">
    <location>
        <begin position="586"/>
        <end position="624"/>
    </location>
</feature>
<dbReference type="PANTHER" id="PTHR31669">
    <property type="entry name" value="PROTEIN FAR1-RELATED SEQUENCE 10-RELATED"/>
    <property type="match status" value="1"/>
</dbReference>
<dbReference type="InterPro" id="IPR007527">
    <property type="entry name" value="Znf_SWIM"/>
</dbReference>
<dbReference type="Pfam" id="PF03101">
    <property type="entry name" value="FAR1"/>
    <property type="match status" value="1"/>
</dbReference>
<feature type="compositionally biased region" description="Polar residues" evidence="2">
    <location>
        <begin position="15"/>
        <end position="26"/>
    </location>
</feature>
<feature type="region of interest" description="Disordered" evidence="2">
    <location>
        <begin position="1"/>
        <end position="26"/>
    </location>
</feature>
<protein>
    <recommendedName>
        <fullName evidence="3">SWIM-type domain-containing protein</fullName>
    </recommendedName>
</protein>
<feature type="region of interest" description="Disordered" evidence="2">
    <location>
        <begin position="869"/>
        <end position="889"/>
    </location>
</feature>
<feature type="compositionally biased region" description="Basic residues" evidence="2">
    <location>
        <begin position="763"/>
        <end position="783"/>
    </location>
</feature>
<gene>
    <name evidence="4" type="ORF">SO802_027287</name>
</gene>
<keyword evidence="1" id="KW-0862">Zinc</keyword>
<feature type="compositionally biased region" description="Basic and acidic residues" evidence="2">
    <location>
        <begin position="1005"/>
        <end position="1024"/>
    </location>
</feature>
<proteinExistence type="predicted"/>
<dbReference type="PANTHER" id="PTHR31669:SF251">
    <property type="entry name" value="PROTEIN FAR1-RELATED SEQUENCE"/>
    <property type="match status" value="1"/>
</dbReference>
<dbReference type="Pfam" id="PF04434">
    <property type="entry name" value="SWIM"/>
    <property type="match status" value="1"/>
</dbReference>
<dbReference type="InterPro" id="IPR031052">
    <property type="entry name" value="FHY3/FAR1"/>
</dbReference>
<evidence type="ECO:0000256" key="2">
    <source>
        <dbReference type="SAM" id="MobiDB-lite"/>
    </source>
</evidence>
<dbReference type="InterPro" id="IPR018289">
    <property type="entry name" value="MULE_transposase_dom"/>
</dbReference>
<dbReference type="PROSITE" id="PS50966">
    <property type="entry name" value="ZF_SWIM"/>
    <property type="match status" value="1"/>
</dbReference>
<evidence type="ECO:0000313" key="5">
    <source>
        <dbReference type="Proteomes" id="UP001459277"/>
    </source>
</evidence>
<feature type="compositionally biased region" description="Gly residues" evidence="2">
    <location>
        <begin position="965"/>
        <end position="974"/>
    </location>
</feature>
<dbReference type="GO" id="GO:0008270">
    <property type="term" value="F:zinc ion binding"/>
    <property type="evidence" value="ECO:0007669"/>
    <property type="project" value="UniProtKB-KW"/>
</dbReference>
<dbReference type="InterPro" id="IPR004330">
    <property type="entry name" value="FAR1_DNA_bnd_dom"/>
</dbReference>
<evidence type="ECO:0000259" key="3">
    <source>
        <dbReference type="PROSITE" id="PS50966"/>
    </source>
</evidence>
<dbReference type="Pfam" id="PF10551">
    <property type="entry name" value="MULE"/>
    <property type="match status" value="1"/>
</dbReference>
<feature type="region of interest" description="Disordered" evidence="2">
    <location>
        <begin position="962"/>
        <end position="1024"/>
    </location>
</feature>
<organism evidence="4 5">
    <name type="scientific">Lithocarpus litseifolius</name>
    <dbReference type="NCBI Taxonomy" id="425828"/>
    <lineage>
        <taxon>Eukaryota</taxon>
        <taxon>Viridiplantae</taxon>
        <taxon>Streptophyta</taxon>
        <taxon>Embryophyta</taxon>
        <taxon>Tracheophyta</taxon>
        <taxon>Spermatophyta</taxon>
        <taxon>Magnoliopsida</taxon>
        <taxon>eudicotyledons</taxon>
        <taxon>Gunneridae</taxon>
        <taxon>Pentapetalae</taxon>
        <taxon>rosids</taxon>
        <taxon>fabids</taxon>
        <taxon>Fagales</taxon>
        <taxon>Fagaceae</taxon>
        <taxon>Lithocarpus</taxon>
    </lineage>
</organism>
<keyword evidence="1" id="KW-0479">Metal-binding</keyword>
<dbReference type="EMBL" id="JAZDWU010000009">
    <property type="protein sequence ID" value="KAK9992302.1"/>
    <property type="molecule type" value="Genomic_DNA"/>
</dbReference>
<name>A0AAW2C403_9ROSI</name>
<keyword evidence="5" id="KW-1185">Reference proteome</keyword>
<reference evidence="4 5" key="1">
    <citation type="submission" date="2024-01" db="EMBL/GenBank/DDBJ databases">
        <title>A telomere-to-telomere, gap-free genome of sweet tea (Lithocarpus litseifolius).</title>
        <authorList>
            <person name="Zhou J."/>
        </authorList>
    </citation>
    <scope>NUCLEOTIDE SEQUENCE [LARGE SCALE GENOMIC DNA]</scope>
    <source>
        <strain evidence="4">Zhou-2022a</strain>
        <tissue evidence="4">Leaf</tissue>
    </source>
</reference>
<comment type="caution">
    <text evidence="4">The sequence shown here is derived from an EMBL/GenBank/DDBJ whole genome shotgun (WGS) entry which is preliminary data.</text>
</comment>
<dbReference type="Proteomes" id="UP001459277">
    <property type="component" value="Unassembled WGS sequence"/>
</dbReference>
<feature type="region of interest" description="Disordered" evidence="2">
    <location>
        <begin position="745"/>
        <end position="805"/>
    </location>
</feature>
<feature type="compositionally biased region" description="Basic and acidic residues" evidence="2">
    <location>
        <begin position="752"/>
        <end position="762"/>
    </location>
</feature>
<sequence length="1024" mass="117764">MVENGVAIPSDENDAPTSVSDASNSSTFETIMSLSKNEDYMSSDEKVVIDEEENEQKLEIEKIEEKKHEINKILDENEIVLEPKVGMMFNSEEEVRAYYTQYAKQVGFGVSKRTSRLGHDGNLKYFTISCVNQGKAKSKATNALKPRPKKNLGCKAKINATCCPDGKFTLTTVVLDHVHTLSPGKARYFRCHKQMDSYVKRRLELNDKAGIRISKNYKSIVIEAGGFEKLPFGEKDCRNHVDKARRLRLGVGGARALRDYFVRMQEKDDRFYYVMDVDDRSRLRNVFWADARSKATCEYFGDVITFDTTYLTNTYKKPFAPFVGVNHHGQSILLGCSLISNENVETFVWLFESWMKCMSGRAPKAIITDQDQAMKRAIEIVFPETKHRFCLWHIMKKIPEKFKGYSQYEAIKRDIDRCVYDSLSCDEFEDSWQRLLEVHNLQDNEWLQWLYYERHHWIPTYVKNTFWAGMSTTQRSESMNAFFDGYVGPKTTLKQFVDQYDEALKSKVEKENTEDFVSLTSRVPCITHYAIEKQFQDSYTNLKFKEVQDEIRRKMYCHPSLLKQEGAISTYQVVDDIEIDDDTKEVTFHVYFNEDELEVQCNCCLFEFRGILCRHAFSVLMMIKKIKILPSKYILPRWSKDSKRRYTFIKCIYDELSGNPEAQRYDKLHTSFYEVASMASKTEESCMTVMTVLDKLKEKLSLNVSSSESGQTSHHTPGAVTISNEVINGTSKECIKVLSPLVARSKGRPVSKRKEPKTDQVIRKLKKRKRQEGNKTSKKKRNRKTGEIGLPTLCTPQEDHEMGTQERRNVQCHLSQGSSDGYMMPHFGSSLFPGNQMQEFVSTDEAKREAQRGLGLRWRRRTILLRQRRAQRVRGRGKDGSAESERERERVLLQRRAQRVRGRGKDTEAQRSSVLTTKMMKGLCKSKPLTTPEIVCQTRDLFLYEEKGEFFAHWDGGDAHCDDGGSAGSSGSGRDGGRDGDEFGSGGVRNAGDRNDDSDDEVEILECRRPGKEPIVEKPIVEEP</sequence>
<dbReference type="AlphaFoldDB" id="A0AAW2C403"/>
<dbReference type="GO" id="GO:0006355">
    <property type="term" value="P:regulation of DNA-templated transcription"/>
    <property type="evidence" value="ECO:0007669"/>
    <property type="project" value="InterPro"/>
</dbReference>
<keyword evidence="1" id="KW-0863">Zinc-finger</keyword>
<feature type="compositionally biased region" description="Basic and acidic residues" evidence="2">
    <location>
        <begin position="876"/>
        <end position="889"/>
    </location>
</feature>
<feature type="region of interest" description="Disordered" evidence="2">
    <location>
        <begin position="704"/>
        <end position="723"/>
    </location>
</feature>